<dbReference type="PANTHER" id="PTHR23040">
    <property type="match status" value="1"/>
</dbReference>
<evidence type="ECO:0000256" key="5">
    <source>
        <dbReference type="ARBA" id="ARBA00023212"/>
    </source>
</evidence>
<reference evidence="11" key="1">
    <citation type="journal article" date="2023" name="G3 (Bethesda)">
        <title>A reference genome for the long-term kleptoplast-retaining sea slug Elysia crispata morphotype clarki.</title>
        <authorList>
            <person name="Eastman K.E."/>
            <person name="Pendleton A.L."/>
            <person name="Shaikh M.A."/>
            <person name="Suttiyut T."/>
            <person name="Ogas R."/>
            <person name="Tomko P."/>
            <person name="Gavelis G."/>
            <person name="Widhalm J.R."/>
            <person name="Wisecaver J.H."/>
        </authorList>
    </citation>
    <scope>NUCLEOTIDE SEQUENCE</scope>
    <source>
        <strain evidence="11">ECLA1</strain>
    </source>
</reference>
<accession>A0AAE0ZN42</accession>
<name>A0AAE0ZN42_9GAST</name>
<keyword evidence="4 9" id="KW-0802">TPR repeat</keyword>
<protein>
    <recommendedName>
        <fullName evidence="7">Outer dynein arm-docking complex subunit 4</fullName>
    </recommendedName>
    <alternativeName>
        <fullName evidence="8">Tetratricopeptide repeat protein 25</fullName>
    </alternativeName>
</protein>
<dbReference type="SMART" id="SM00028">
    <property type="entry name" value="TPR"/>
    <property type="match status" value="2"/>
</dbReference>
<dbReference type="EMBL" id="JAWDGP010003622">
    <property type="protein sequence ID" value="KAK3772504.1"/>
    <property type="molecule type" value="Genomic_DNA"/>
</dbReference>
<evidence type="ECO:0000256" key="3">
    <source>
        <dbReference type="ARBA" id="ARBA00022737"/>
    </source>
</evidence>
<comment type="subcellular location">
    <subcellularLocation>
        <location evidence="1">Cytoplasm</location>
        <location evidence="1">Cytoskeleton</location>
        <location evidence="1">Cilium axoneme</location>
    </subcellularLocation>
</comment>
<evidence type="ECO:0000256" key="4">
    <source>
        <dbReference type="ARBA" id="ARBA00022803"/>
    </source>
</evidence>
<dbReference type="Proteomes" id="UP001283361">
    <property type="component" value="Unassembled WGS sequence"/>
</dbReference>
<gene>
    <name evidence="11" type="ORF">RRG08_043719</name>
</gene>
<comment type="caution">
    <text evidence="11">The sequence shown here is derived from an EMBL/GenBank/DDBJ whole genome shotgun (WGS) entry which is preliminary data.</text>
</comment>
<dbReference type="AlphaFoldDB" id="A0AAE0ZN42"/>
<evidence type="ECO:0000256" key="7">
    <source>
        <dbReference type="ARBA" id="ARBA00034139"/>
    </source>
</evidence>
<dbReference type="PANTHER" id="PTHR23040:SF1">
    <property type="entry name" value="OUTER DYNEIN ARM-DOCKING COMPLEX SUBUNIT 4"/>
    <property type="match status" value="1"/>
</dbReference>
<dbReference type="InterPro" id="IPR011990">
    <property type="entry name" value="TPR-like_helical_dom_sf"/>
</dbReference>
<keyword evidence="12" id="KW-1185">Reference proteome</keyword>
<organism evidence="11 12">
    <name type="scientific">Elysia crispata</name>
    <name type="common">lettuce slug</name>
    <dbReference type="NCBI Taxonomy" id="231223"/>
    <lineage>
        <taxon>Eukaryota</taxon>
        <taxon>Metazoa</taxon>
        <taxon>Spiralia</taxon>
        <taxon>Lophotrochozoa</taxon>
        <taxon>Mollusca</taxon>
        <taxon>Gastropoda</taxon>
        <taxon>Heterobranchia</taxon>
        <taxon>Euthyneura</taxon>
        <taxon>Panpulmonata</taxon>
        <taxon>Sacoglossa</taxon>
        <taxon>Placobranchoidea</taxon>
        <taxon>Plakobranchidae</taxon>
        <taxon>Elysia</taxon>
    </lineage>
</organism>
<keyword evidence="6" id="KW-0966">Cell projection</keyword>
<keyword evidence="2" id="KW-0963">Cytoplasm</keyword>
<keyword evidence="3" id="KW-0677">Repeat</keyword>
<evidence type="ECO:0000313" key="12">
    <source>
        <dbReference type="Proteomes" id="UP001283361"/>
    </source>
</evidence>
<evidence type="ECO:0000256" key="2">
    <source>
        <dbReference type="ARBA" id="ARBA00022490"/>
    </source>
</evidence>
<evidence type="ECO:0000256" key="10">
    <source>
        <dbReference type="SAM" id="MobiDB-lite"/>
    </source>
</evidence>
<evidence type="ECO:0000256" key="1">
    <source>
        <dbReference type="ARBA" id="ARBA00004430"/>
    </source>
</evidence>
<proteinExistence type="predicted"/>
<dbReference type="InterPro" id="IPR040111">
    <property type="entry name" value="ODAD4"/>
</dbReference>
<evidence type="ECO:0000313" key="11">
    <source>
        <dbReference type="EMBL" id="KAK3772504.1"/>
    </source>
</evidence>
<keyword evidence="5" id="KW-0206">Cytoskeleton</keyword>
<feature type="region of interest" description="Disordered" evidence="10">
    <location>
        <begin position="1"/>
        <end position="29"/>
    </location>
</feature>
<evidence type="ECO:0000256" key="8">
    <source>
        <dbReference type="ARBA" id="ARBA00034143"/>
    </source>
</evidence>
<dbReference type="GO" id="GO:0005930">
    <property type="term" value="C:axoneme"/>
    <property type="evidence" value="ECO:0007669"/>
    <property type="project" value="UniProtKB-SubCell"/>
</dbReference>
<sequence length="143" mass="15832">MARIPPSYIGPKHLGGRVGPKGPASTKTLTTNTFTTTTGVSSAIYDPSVPLIYLFDIYKNEAEIHFVIGEYRLAADCYNALQPTDTAAIVARSRCYTQMGRWKRAMKDCDEALGIDPAYPEALHQKAEILYINGNYDLAHVYL</sequence>
<dbReference type="PROSITE" id="PS50005">
    <property type="entry name" value="TPR"/>
    <property type="match status" value="1"/>
</dbReference>
<evidence type="ECO:0000256" key="6">
    <source>
        <dbReference type="ARBA" id="ARBA00023273"/>
    </source>
</evidence>
<dbReference type="InterPro" id="IPR019734">
    <property type="entry name" value="TPR_rpt"/>
</dbReference>
<dbReference type="Gene3D" id="1.25.40.10">
    <property type="entry name" value="Tetratricopeptide repeat domain"/>
    <property type="match status" value="1"/>
</dbReference>
<evidence type="ECO:0000256" key="9">
    <source>
        <dbReference type="PROSITE-ProRule" id="PRU00339"/>
    </source>
</evidence>
<dbReference type="SUPFAM" id="SSF48452">
    <property type="entry name" value="TPR-like"/>
    <property type="match status" value="1"/>
</dbReference>
<feature type="repeat" description="TPR" evidence="9">
    <location>
        <begin position="86"/>
        <end position="119"/>
    </location>
</feature>